<dbReference type="GO" id="GO:0016787">
    <property type="term" value="F:hydrolase activity"/>
    <property type="evidence" value="ECO:0007669"/>
    <property type="project" value="UniProtKB-KW"/>
</dbReference>
<keyword evidence="2" id="KW-0378">Hydrolase</keyword>
<dbReference type="CDD" id="cd07731">
    <property type="entry name" value="ComA-like_MBL-fold"/>
    <property type="match status" value="1"/>
</dbReference>
<sequence length="293" mass="33389">MMKATKIVFSLILIFFLISFLFYKSYSSIFVRSIFANQPEEQKHLQGNEVLVSFLPLEQGEATLVQLANGKTYLIDTGNKNSSEQLLKLLHDHKVVQIKAILLTNACDDHVGGFLDVLQEFHVEQIYLPELIASSFSIPTSYQTKIKYLKKDDIEQWSQVKVTVLAPEEPLSLSPQDNSLVFQLTHQDIYFLFTSDIGDEIEKRVMKQYPLKSEILKVSDFGNNTASSLEFLEKVDPQVGIIFSSDQDLYQASQDVIDRLNETWTEVYELSKVGEVQITSNGKDYQIEVIKGD</sequence>
<dbReference type="AlphaFoldDB" id="A0A4R3KLD5"/>
<dbReference type="Proteomes" id="UP000295788">
    <property type="component" value="Unassembled WGS sequence"/>
</dbReference>
<comment type="caution">
    <text evidence="2">The sequence shown here is derived from an EMBL/GenBank/DDBJ whole genome shotgun (WGS) entry which is preliminary data.</text>
</comment>
<dbReference type="OrthoDB" id="2696637at2"/>
<dbReference type="PANTHER" id="PTHR30619">
    <property type="entry name" value="DNA INTERNALIZATION/COMPETENCE PROTEIN COMEC/REC2"/>
    <property type="match status" value="1"/>
</dbReference>
<dbReference type="Pfam" id="PF00753">
    <property type="entry name" value="Lactamase_B"/>
    <property type="match status" value="1"/>
</dbReference>
<accession>A0A4R3KLD5</accession>
<protein>
    <submittedName>
        <fullName evidence="2">Beta-lactamase superfamily II metal-dependent hydrolase</fullName>
    </submittedName>
</protein>
<gene>
    <name evidence="2" type="ORF">EDD72_102210</name>
</gene>
<dbReference type="Gene3D" id="3.60.15.10">
    <property type="entry name" value="Ribonuclease Z/Hydroxyacylglutathione hydrolase-like"/>
    <property type="match status" value="1"/>
</dbReference>
<dbReference type="EMBL" id="SMAB01000002">
    <property type="protein sequence ID" value="TCS84166.1"/>
    <property type="molecule type" value="Genomic_DNA"/>
</dbReference>
<dbReference type="SUPFAM" id="SSF56281">
    <property type="entry name" value="Metallo-hydrolase/oxidoreductase"/>
    <property type="match status" value="1"/>
</dbReference>
<feature type="domain" description="Metallo-beta-lactamase" evidence="1">
    <location>
        <begin position="58"/>
        <end position="243"/>
    </location>
</feature>
<dbReference type="InterPro" id="IPR036866">
    <property type="entry name" value="RibonucZ/Hydroxyglut_hydro"/>
</dbReference>
<name>A0A4R3KLD5_9BACI</name>
<evidence type="ECO:0000259" key="1">
    <source>
        <dbReference type="Pfam" id="PF00753"/>
    </source>
</evidence>
<organism evidence="2 3">
    <name type="scientific">Tepidibacillus fermentans</name>
    <dbReference type="NCBI Taxonomy" id="1281767"/>
    <lineage>
        <taxon>Bacteria</taxon>
        <taxon>Bacillati</taxon>
        <taxon>Bacillota</taxon>
        <taxon>Bacilli</taxon>
        <taxon>Bacillales</taxon>
        <taxon>Bacillaceae</taxon>
        <taxon>Tepidibacillus</taxon>
    </lineage>
</organism>
<reference evidence="2 3" key="1">
    <citation type="submission" date="2019-03" db="EMBL/GenBank/DDBJ databases">
        <title>Genomic Encyclopedia of Type Strains, Phase IV (KMG-IV): sequencing the most valuable type-strain genomes for metagenomic binning, comparative biology and taxonomic classification.</title>
        <authorList>
            <person name="Goeker M."/>
        </authorList>
    </citation>
    <scope>NUCLEOTIDE SEQUENCE [LARGE SCALE GENOMIC DNA]</scope>
    <source>
        <strain evidence="2 3">DSM 23802</strain>
    </source>
</reference>
<evidence type="ECO:0000313" key="3">
    <source>
        <dbReference type="Proteomes" id="UP000295788"/>
    </source>
</evidence>
<keyword evidence="3" id="KW-1185">Reference proteome</keyword>
<dbReference type="InterPro" id="IPR035681">
    <property type="entry name" value="ComA-like_MBL"/>
</dbReference>
<dbReference type="PANTHER" id="PTHR30619:SF1">
    <property type="entry name" value="RECOMBINATION PROTEIN 2"/>
    <property type="match status" value="1"/>
</dbReference>
<dbReference type="InterPro" id="IPR001279">
    <property type="entry name" value="Metallo-B-lactamas"/>
</dbReference>
<dbReference type="InterPro" id="IPR052159">
    <property type="entry name" value="Competence_DNA_uptake"/>
</dbReference>
<proteinExistence type="predicted"/>
<evidence type="ECO:0000313" key="2">
    <source>
        <dbReference type="EMBL" id="TCS84166.1"/>
    </source>
</evidence>